<dbReference type="RefSeq" id="XP_026633952.1">
    <property type="nucleotide sequence ID" value="XM_026778151.1"/>
</dbReference>
<dbReference type="Pfam" id="PF09240">
    <property type="entry name" value="IL6Ra-bind"/>
    <property type="match status" value="1"/>
</dbReference>
<evidence type="ECO:0000256" key="1">
    <source>
        <dbReference type="ARBA" id="ARBA00004479"/>
    </source>
</evidence>
<keyword evidence="2 9" id="KW-0812">Transmembrane</keyword>
<dbReference type="RefSeq" id="XP_026633955.1">
    <property type="nucleotide sequence ID" value="XM_026778154.1"/>
</dbReference>
<protein>
    <submittedName>
        <fullName evidence="12 13">Granulocyte-macrophage colony-stimulating factor receptor subunit alpha isoform X1</fullName>
    </submittedName>
</protein>
<evidence type="ECO:0000313" key="13">
    <source>
        <dbReference type="RefSeq" id="XP_026633947.1"/>
    </source>
</evidence>
<dbReference type="InterPro" id="IPR015321">
    <property type="entry name" value="TypeI_recpt_CBD"/>
</dbReference>
<dbReference type="PROSITE" id="PS50853">
    <property type="entry name" value="FN3"/>
    <property type="match status" value="1"/>
</dbReference>
<evidence type="ECO:0000256" key="3">
    <source>
        <dbReference type="ARBA" id="ARBA00022729"/>
    </source>
</evidence>
<reference evidence="12 13" key="1">
    <citation type="submission" date="2025-05" db="UniProtKB">
        <authorList>
            <consortium name="RefSeq"/>
        </authorList>
    </citation>
    <scope>IDENTIFICATION</scope>
</reference>
<comment type="subcellular location">
    <subcellularLocation>
        <location evidence="1">Membrane</location>
        <topology evidence="1">Single-pass type I membrane protein</topology>
    </subcellularLocation>
</comment>
<dbReference type="SUPFAM" id="SSF49265">
    <property type="entry name" value="Fibronectin type III"/>
    <property type="match status" value="2"/>
</dbReference>
<keyword evidence="7" id="KW-0325">Glycoprotein</keyword>
<dbReference type="RefSeq" id="XP_026633949.1">
    <property type="nucleotide sequence ID" value="XM_026778148.1"/>
</dbReference>
<evidence type="ECO:0000313" key="18">
    <source>
        <dbReference type="RefSeq" id="XP_026633953.1"/>
    </source>
</evidence>
<feature type="domain" description="Fibronectin type-III" evidence="10">
    <location>
        <begin position="232"/>
        <end position="333"/>
    </location>
</feature>
<evidence type="ECO:0000313" key="17">
    <source>
        <dbReference type="RefSeq" id="XP_026633952.1"/>
    </source>
</evidence>
<evidence type="ECO:0000256" key="7">
    <source>
        <dbReference type="ARBA" id="ARBA00023180"/>
    </source>
</evidence>
<evidence type="ECO:0000256" key="8">
    <source>
        <dbReference type="SAM" id="MobiDB-lite"/>
    </source>
</evidence>
<evidence type="ECO:0000313" key="20">
    <source>
        <dbReference type="RefSeq" id="XP_026633955.1"/>
    </source>
</evidence>
<dbReference type="RefSeq" id="XP_013210716.2">
    <property type="nucleotide sequence ID" value="XM_013355262.2"/>
</dbReference>
<gene>
    <name evidence="12 13 14 15 16 17 18 19 20" type="primary">LOC101979377</name>
</gene>
<proteinExistence type="predicted"/>
<evidence type="ECO:0000313" key="19">
    <source>
        <dbReference type="RefSeq" id="XP_026633954.1"/>
    </source>
</evidence>
<evidence type="ECO:0000259" key="10">
    <source>
        <dbReference type="PROSITE" id="PS50853"/>
    </source>
</evidence>
<keyword evidence="6 12" id="KW-0675">Receptor</keyword>
<evidence type="ECO:0000256" key="5">
    <source>
        <dbReference type="ARBA" id="ARBA00023136"/>
    </source>
</evidence>
<dbReference type="InterPro" id="IPR003961">
    <property type="entry name" value="FN3_dom"/>
</dbReference>
<dbReference type="PROSITE" id="PS01356">
    <property type="entry name" value="HEMATOPO_REC_S_F2"/>
    <property type="match status" value="1"/>
</dbReference>
<dbReference type="PANTHER" id="PTHR23037:SF46">
    <property type="entry name" value="INTERLEUKIN 5 RECEPTOR SUBUNIT ALPHA"/>
    <property type="match status" value="1"/>
</dbReference>
<organism evidence="11 14">
    <name type="scientific">Microtus ochrogaster</name>
    <name type="common">Prairie vole</name>
    <dbReference type="NCBI Taxonomy" id="79684"/>
    <lineage>
        <taxon>Eukaryota</taxon>
        <taxon>Metazoa</taxon>
        <taxon>Chordata</taxon>
        <taxon>Craniata</taxon>
        <taxon>Vertebrata</taxon>
        <taxon>Euteleostomi</taxon>
        <taxon>Mammalia</taxon>
        <taxon>Eutheria</taxon>
        <taxon>Euarchontoglires</taxon>
        <taxon>Glires</taxon>
        <taxon>Rodentia</taxon>
        <taxon>Myomorpha</taxon>
        <taxon>Muroidea</taxon>
        <taxon>Cricetidae</taxon>
        <taxon>Arvicolinae</taxon>
        <taxon>Microtus</taxon>
    </lineage>
</organism>
<dbReference type="InterPro" id="IPR040907">
    <property type="entry name" value="IL3Ra_N"/>
</dbReference>
<evidence type="ECO:0000256" key="6">
    <source>
        <dbReference type="ARBA" id="ARBA00023170"/>
    </source>
</evidence>
<dbReference type="RefSeq" id="XP_026633953.1">
    <property type="nucleotide sequence ID" value="XM_026778152.1"/>
</dbReference>
<accession>A0ABM1TW37</accession>
<dbReference type="InterPro" id="IPR003532">
    <property type="entry name" value="Short_hematopoietin_rcpt_2_CS"/>
</dbReference>
<feature type="transmembrane region" description="Helical" evidence="9">
    <location>
        <begin position="338"/>
        <end position="359"/>
    </location>
</feature>
<keyword evidence="3" id="KW-0732">Signal</keyword>
<evidence type="ECO:0000313" key="14">
    <source>
        <dbReference type="RefSeq" id="XP_026633949.1"/>
    </source>
</evidence>
<evidence type="ECO:0000313" key="12">
    <source>
        <dbReference type="RefSeq" id="XP_013210716.2"/>
    </source>
</evidence>
<name>A0ABM1TW37_MICOH</name>
<dbReference type="InterPro" id="IPR036116">
    <property type="entry name" value="FN3_sf"/>
</dbReference>
<dbReference type="RefSeq" id="XP_026633951.1">
    <property type="nucleotide sequence ID" value="XM_026778150.1"/>
</dbReference>
<evidence type="ECO:0000313" key="15">
    <source>
        <dbReference type="RefSeq" id="XP_026633950.1"/>
    </source>
</evidence>
<dbReference type="Pfam" id="PF18611">
    <property type="entry name" value="IL3Ra_N"/>
    <property type="match status" value="1"/>
</dbReference>
<evidence type="ECO:0000256" key="4">
    <source>
        <dbReference type="ARBA" id="ARBA00022989"/>
    </source>
</evidence>
<feature type="region of interest" description="Disordered" evidence="8">
    <location>
        <begin position="26"/>
        <end position="46"/>
    </location>
</feature>
<dbReference type="InterPro" id="IPR013783">
    <property type="entry name" value="Ig-like_fold"/>
</dbReference>
<keyword evidence="5 9" id="KW-0472">Membrane</keyword>
<sequence>MLLLLFPALTLASLPTEAGLQVDSKLKWPHPETDGPAPEVPPPPTPSALNLTFDPGTWTLTWLCSHDIMVTSCYVNFTLHGRPTRRRMQNTLGCRCQFRALTLHLGVTLGVNATTGNVTIHERLDYIFPGPPGSEAVNVSCEIHDAAAMTCTWEAGPAAPPDARYFLVLRNTTGHKLPGCPSGPALSGCRINDLTGLPDRLHVTVAGWSQSGGALRAYDVILNTKAIERLSPPSNITGSCNASHCAVSWVPPRTWATMGFADFRYELDLRRTDMDPDPDLDTTVTVSSRPENRFEFPSPEPREGHVVRVRVGDVRSKRWSVWSPPVKFGADRPIVPRLPVYIIAMGVTLTCVLGLALAWRRFIWHRLLPRIPDIQDKVSDNALVNPQTLRKDLAA</sequence>
<dbReference type="GeneID" id="101979377"/>
<dbReference type="Gene3D" id="2.60.40.10">
    <property type="entry name" value="Immunoglobulins"/>
    <property type="match status" value="2"/>
</dbReference>
<evidence type="ECO:0000313" key="16">
    <source>
        <dbReference type="RefSeq" id="XP_026633951.1"/>
    </source>
</evidence>
<dbReference type="RefSeq" id="XP_026633954.1">
    <property type="nucleotide sequence ID" value="XM_026778153.1"/>
</dbReference>
<dbReference type="RefSeq" id="XP_026633950.1">
    <property type="nucleotide sequence ID" value="XM_026778149.1"/>
</dbReference>
<evidence type="ECO:0000313" key="11">
    <source>
        <dbReference type="Proteomes" id="UP000694915"/>
    </source>
</evidence>
<evidence type="ECO:0000256" key="9">
    <source>
        <dbReference type="SAM" id="Phobius"/>
    </source>
</evidence>
<keyword evidence="11" id="KW-1185">Reference proteome</keyword>
<dbReference type="RefSeq" id="XP_026633947.1">
    <property type="nucleotide sequence ID" value="XM_026778146.1"/>
</dbReference>
<dbReference type="PANTHER" id="PTHR23037">
    <property type="entry name" value="CYTOKINE RECEPTOR"/>
    <property type="match status" value="1"/>
</dbReference>
<evidence type="ECO:0000256" key="2">
    <source>
        <dbReference type="ARBA" id="ARBA00022692"/>
    </source>
</evidence>
<dbReference type="Proteomes" id="UP000694915">
    <property type="component" value="Unplaced"/>
</dbReference>
<keyword evidence="4 9" id="KW-1133">Transmembrane helix</keyword>